<evidence type="ECO:0000313" key="11">
    <source>
        <dbReference type="Proteomes" id="UP000005868"/>
    </source>
</evidence>
<feature type="binding site" evidence="7">
    <location>
        <position position="90"/>
    </location>
    <ligand>
        <name>Ni(2+)</name>
        <dbReference type="ChEBI" id="CHEBI:49786"/>
    </ligand>
</feature>
<dbReference type="OrthoDB" id="9806294at2"/>
<dbReference type="SUPFAM" id="SSF47598">
    <property type="entry name" value="Ribbon-helix-helix"/>
    <property type="match status" value="1"/>
</dbReference>
<evidence type="ECO:0000259" key="9">
    <source>
        <dbReference type="Pfam" id="PF08753"/>
    </source>
</evidence>
<dbReference type="CDD" id="cd22231">
    <property type="entry name" value="RHH_NikR_HicB-like"/>
    <property type="match status" value="1"/>
</dbReference>
<dbReference type="SUPFAM" id="SSF55021">
    <property type="entry name" value="ACT-like"/>
    <property type="match status" value="1"/>
</dbReference>
<dbReference type="NCBIfam" id="NF002169">
    <property type="entry name" value="PRK01002.1"/>
    <property type="match status" value="1"/>
</dbReference>
<evidence type="ECO:0000256" key="6">
    <source>
        <dbReference type="ARBA" id="ARBA00023163"/>
    </source>
</evidence>
<gene>
    <name evidence="10" type="ordered locus">Tlie_1039</name>
</gene>
<dbReference type="InterPro" id="IPR045865">
    <property type="entry name" value="ACT-like_dom_sf"/>
</dbReference>
<dbReference type="PANTHER" id="PTHR34719">
    <property type="entry name" value="NICKEL-RESPONSIVE REGULATOR"/>
    <property type="match status" value="1"/>
</dbReference>
<dbReference type="InterPro" id="IPR022988">
    <property type="entry name" value="Ni_resp_reg_NikR"/>
</dbReference>
<dbReference type="NCBIfam" id="NF001884">
    <property type="entry name" value="PRK00630.1"/>
    <property type="match status" value="1"/>
</dbReference>
<dbReference type="Pfam" id="PF01402">
    <property type="entry name" value="RHH_1"/>
    <property type="match status" value="1"/>
</dbReference>
<proteinExistence type="inferred from homology"/>
<dbReference type="STRING" id="580340.Tlie_1039"/>
<evidence type="ECO:0000256" key="2">
    <source>
        <dbReference type="ARBA" id="ARBA00022596"/>
    </source>
</evidence>
<keyword evidence="11" id="KW-1185">Reference proteome</keyword>
<feature type="binding site" evidence="7">
    <location>
        <position position="92"/>
    </location>
    <ligand>
        <name>Ni(2+)</name>
        <dbReference type="ChEBI" id="CHEBI:49786"/>
    </ligand>
</feature>
<dbReference type="AlphaFoldDB" id="G7VA72"/>
<dbReference type="Gene3D" id="1.10.1220.10">
    <property type="entry name" value="Met repressor-like"/>
    <property type="match status" value="1"/>
</dbReference>
<dbReference type="GO" id="GO:0016151">
    <property type="term" value="F:nickel cation binding"/>
    <property type="evidence" value="ECO:0007669"/>
    <property type="project" value="UniProtKB-UniRule"/>
</dbReference>
<feature type="domain" description="Ribbon-helix-helix protein CopG" evidence="8">
    <location>
        <begin position="6"/>
        <end position="43"/>
    </location>
</feature>
<dbReference type="GO" id="GO:0003700">
    <property type="term" value="F:DNA-binding transcription factor activity"/>
    <property type="evidence" value="ECO:0007669"/>
    <property type="project" value="UniProtKB-UniRule"/>
</dbReference>
<keyword evidence="3 7" id="KW-0479">Metal-binding</keyword>
<sequence length="135" mass="15675">MERLARFSISLPESLLEEFDRWIEKKGHTSRSDVLRQLIRNYISETYWEEGTKEVYGTVTLVYDHHSHDTAQELTSLQHDFNDIIVCSTHIHIDHDHCFEVVVLRGSSDKVKEFVDALNGLKSVHHTKPVFTAIV</sequence>
<keyword evidence="6 7" id="KW-0804">Transcription</keyword>
<dbReference type="Gene3D" id="3.30.70.1150">
    <property type="entry name" value="ACT-like. Chain A, domain 2"/>
    <property type="match status" value="1"/>
</dbReference>
<dbReference type="InterPro" id="IPR002145">
    <property type="entry name" value="CopG"/>
</dbReference>
<dbReference type="EMBL" id="CP003096">
    <property type="protein sequence ID" value="AER66772.1"/>
    <property type="molecule type" value="Genomic_DNA"/>
</dbReference>
<feature type="binding site" evidence="7">
    <location>
        <position position="79"/>
    </location>
    <ligand>
        <name>Ni(2+)</name>
        <dbReference type="ChEBI" id="CHEBI:49786"/>
    </ligand>
</feature>
<dbReference type="HOGENOM" id="CLU_113319_1_2_0"/>
<dbReference type="GO" id="GO:0010045">
    <property type="term" value="P:response to nickel cation"/>
    <property type="evidence" value="ECO:0007669"/>
    <property type="project" value="InterPro"/>
</dbReference>
<comment type="cofactor">
    <cofactor evidence="7">
        <name>Ni(2+)</name>
        <dbReference type="ChEBI" id="CHEBI:49786"/>
    </cofactor>
    <text evidence="7">Binds 1 nickel ion per subunit.</text>
</comment>
<dbReference type="InterPro" id="IPR010985">
    <property type="entry name" value="Ribbon_hlx_hlx"/>
</dbReference>
<dbReference type="InterPro" id="IPR027271">
    <property type="entry name" value="Acetolactate_synth/TF_NikR_C"/>
</dbReference>
<evidence type="ECO:0000259" key="8">
    <source>
        <dbReference type="Pfam" id="PF01402"/>
    </source>
</evidence>
<accession>G7VA72</accession>
<evidence type="ECO:0000256" key="1">
    <source>
        <dbReference type="ARBA" id="ARBA00008478"/>
    </source>
</evidence>
<comment type="function">
    <text evidence="7">Transcriptional regulator.</text>
</comment>
<dbReference type="NCBIfam" id="NF003381">
    <property type="entry name" value="PRK04460.1"/>
    <property type="match status" value="1"/>
</dbReference>
<dbReference type="InterPro" id="IPR014864">
    <property type="entry name" value="TF_NikR_Ni-bd_C"/>
</dbReference>
<keyword evidence="5 7" id="KW-0238">DNA-binding</keyword>
<dbReference type="NCBIfam" id="NF002815">
    <property type="entry name" value="PRK02967.1"/>
    <property type="match status" value="1"/>
</dbReference>
<keyword evidence="2 7" id="KW-0533">Nickel</keyword>
<dbReference type="InterPro" id="IPR050192">
    <property type="entry name" value="CopG/NikR_regulator"/>
</dbReference>
<dbReference type="GO" id="GO:0003677">
    <property type="term" value="F:DNA binding"/>
    <property type="evidence" value="ECO:0007669"/>
    <property type="project" value="UniProtKB-KW"/>
</dbReference>
<dbReference type="eggNOG" id="COG0864">
    <property type="taxonomic scope" value="Bacteria"/>
</dbReference>
<dbReference type="Proteomes" id="UP000005868">
    <property type="component" value="Chromosome"/>
</dbReference>
<reference evidence="10 11" key="2">
    <citation type="journal article" date="2012" name="Stand. Genomic Sci.">
        <title>Genome sequence of the moderately thermophilic, amino-acid-degrading and sulfur-reducing bacterium Thermovirga lienii type strain (Cas60314(T)).</title>
        <authorList>
            <person name="Goker M."/>
            <person name="Saunders E."/>
            <person name="Lapidus A."/>
            <person name="Nolan M."/>
            <person name="Lucas S."/>
            <person name="Hammon N."/>
            <person name="Deshpande S."/>
            <person name="Cheng J.F."/>
            <person name="Han C."/>
            <person name="Tapia R."/>
            <person name="Goodwin L.A."/>
            <person name="Pitluck S."/>
            <person name="Liolios K."/>
            <person name="Mavromatis K."/>
            <person name="Pagani I."/>
            <person name="Ivanova N."/>
            <person name="Mikhailova N."/>
            <person name="Pati A."/>
            <person name="Chen A."/>
            <person name="Palaniappan K."/>
            <person name="Land M."/>
            <person name="Chang Y.J."/>
            <person name="Jeffries C.D."/>
            <person name="Brambilla E.M."/>
            <person name="Rohde M."/>
            <person name="Spring S."/>
            <person name="Detter J.C."/>
            <person name="Woyke T."/>
            <person name="Bristow J."/>
            <person name="Eisen J.A."/>
            <person name="Markowitz V."/>
            <person name="Hugenholtz P."/>
            <person name="Kyrpides N.C."/>
            <person name="Klenk H.P."/>
        </authorList>
    </citation>
    <scope>NUCLEOTIDE SEQUENCE [LARGE SCALE GENOMIC DNA]</scope>
    <source>
        <strain evidence="11">ATCC BAA-1197 / DSM 17291 / Cas60314</strain>
    </source>
</reference>
<dbReference type="HAMAP" id="MF_00476">
    <property type="entry name" value="NikR"/>
    <property type="match status" value="1"/>
</dbReference>
<dbReference type="PANTHER" id="PTHR34719:SF2">
    <property type="entry name" value="NICKEL-RESPONSIVE REGULATOR"/>
    <property type="match status" value="1"/>
</dbReference>
<dbReference type="Pfam" id="PF08753">
    <property type="entry name" value="NikR_C"/>
    <property type="match status" value="1"/>
</dbReference>
<evidence type="ECO:0000256" key="7">
    <source>
        <dbReference type="HAMAP-Rule" id="MF_00476"/>
    </source>
</evidence>
<reference evidence="11" key="1">
    <citation type="submission" date="2011-10" db="EMBL/GenBank/DDBJ databases">
        <title>The complete genome of chromosome of Thermovirga lienii DSM 17291.</title>
        <authorList>
            <consortium name="US DOE Joint Genome Institute (JGI-PGF)"/>
            <person name="Lucas S."/>
            <person name="Copeland A."/>
            <person name="Lapidus A."/>
            <person name="Glavina del Rio T."/>
            <person name="Dalin E."/>
            <person name="Tice H."/>
            <person name="Bruce D."/>
            <person name="Goodwin L."/>
            <person name="Pitluck S."/>
            <person name="Peters L."/>
            <person name="Mikhailova N."/>
            <person name="Saunders E."/>
            <person name="Kyrpides N."/>
            <person name="Mavromatis K."/>
            <person name="Ivanova N."/>
            <person name="Last F.I."/>
            <person name="Brettin T."/>
            <person name="Detter J.C."/>
            <person name="Han C."/>
            <person name="Larimer F."/>
            <person name="Land M."/>
            <person name="Hauser L."/>
            <person name="Markowitz V."/>
            <person name="Cheng J.-F."/>
            <person name="Hugenholtz P."/>
            <person name="Woyke T."/>
            <person name="Wu D."/>
            <person name="Spring S."/>
            <person name="Schroeder M."/>
            <person name="Brambilla E.-M."/>
            <person name="Klenk H.-P."/>
            <person name="Eisen J.A."/>
        </authorList>
    </citation>
    <scope>NUCLEOTIDE SEQUENCE [LARGE SCALE GENOMIC DNA]</scope>
    <source>
        <strain evidence="11">ATCC BAA-1197 / DSM 17291 / Cas60314</strain>
    </source>
</reference>
<evidence type="ECO:0000256" key="3">
    <source>
        <dbReference type="ARBA" id="ARBA00022723"/>
    </source>
</evidence>
<organism evidence="10 11">
    <name type="scientific">Thermovirga lienii (strain ATCC BAA-1197 / DSM 17291 / Cas60314)</name>
    <dbReference type="NCBI Taxonomy" id="580340"/>
    <lineage>
        <taxon>Bacteria</taxon>
        <taxon>Thermotogati</taxon>
        <taxon>Synergistota</taxon>
        <taxon>Synergistia</taxon>
        <taxon>Synergistales</taxon>
        <taxon>Thermovirgaceae</taxon>
        <taxon>Thermovirga</taxon>
    </lineage>
</organism>
<dbReference type="InterPro" id="IPR013321">
    <property type="entry name" value="Arc_rbn_hlx_hlx"/>
</dbReference>
<feature type="binding site" evidence="7">
    <location>
        <position position="98"/>
    </location>
    <ligand>
        <name>Ni(2+)</name>
        <dbReference type="ChEBI" id="CHEBI:49786"/>
    </ligand>
</feature>
<evidence type="ECO:0000256" key="4">
    <source>
        <dbReference type="ARBA" id="ARBA00023015"/>
    </source>
</evidence>
<comment type="similarity">
    <text evidence="1 7">Belongs to the transcriptional regulatory CopG/NikR family.</text>
</comment>
<dbReference type="KEGG" id="tli:Tlie_1039"/>
<name>G7VA72_THELD</name>
<evidence type="ECO:0000313" key="10">
    <source>
        <dbReference type="EMBL" id="AER66772.1"/>
    </source>
</evidence>
<feature type="domain" description="Transcription factor NikR nickel binding C-terminal" evidence="9">
    <location>
        <begin position="57"/>
        <end position="130"/>
    </location>
</feature>
<keyword evidence="4 7" id="KW-0805">Transcription regulation</keyword>
<evidence type="ECO:0000256" key="5">
    <source>
        <dbReference type="ARBA" id="ARBA00023125"/>
    </source>
</evidence>
<protein>
    <recommendedName>
        <fullName evidence="7">Putative nickel-responsive regulator</fullName>
    </recommendedName>
</protein>